<evidence type="ECO:0000256" key="1">
    <source>
        <dbReference type="ARBA" id="ARBA00008857"/>
    </source>
</evidence>
<dbReference type="InterPro" id="IPR010998">
    <property type="entry name" value="Integrase_recombinase_N"/>
</dbReference>
<dbReference type="PROSITE" id="PS51898">
    <property type="entry name" value="TYR_RECOMBINASE"/>
    <property type="match status" value="1"/>
</dbReference>
<dbReference type="InterPro" id="IPR011010">
    <property type="entry name" value="DNA_brk_join_enz"/>
</dbReference>
<feature type="domain" description="Tyr recombinase" evidence="6">
    <location>
        <begin position="196"/>
        <end position="376"/>
    </location>
</feature>
<dbReference type="Gene3D" id="3.30.160.390">
    <property type="entry name" value="Integrase, DNA-binding domain"/>
    <property type="match status" value="1"/>
</dbReference>
<name>A0ABS9BJ65_9BACT</name>
<dbReference type="CDD" id="cd00801">
    <property type="entry name" value="INT_P4_C"/>
    <property type="match status" value="1"/>
</dbReference>
<accession>A0ABS9BJ65</accession>
<dbReference type="InterPro" id="IPR002104">
    <property type="entry name" value="Integrase_catalytic"/>
</dbReference>
<reference evidence="8 9" key="1">
    <citation type="submission" date="2022-01" db="EMBL/GenBank/DDBJ databases">
        <title>Flavihumibacter sp. nov., isolated from sediment of a river.</title>
        <authorList>
            <person name="Liu H."/>
        </authorList>
    </citation>
    <scope>NUCLEOTIDE SEQUENCE [LARGE SCALE GENOMIC DNA]</scope>
    <source>
        <strain evidence="8 9">RY-1</strain>
    </source>
</reference>
<evidence type="ECO:0000313" key="8">
    <source>
        <dbReference type="EMBL" id="MCF1715375.1"/>
    </source>
</evidence>
<keyword evidence="3 5" id="KW-0238">DNA-binding</keyword>
<keyword evidence="2" id="KW-0229">DNA integration</keyword>
<comment type="similarity">
    <text evidence="1">Belongs to the 'phage' integrase family.</text>
</comment>
<gene>
    <name evidence="8" type="ORF">L0U88_12130</name>
</gene>
<dbReference type="Pfam" id="PF22022">
    <property type="entry name" value="Phage_int_M"/>
    <property type="match status" value="1"/>
</dbReference>
<dbReference type="PANTHER" id="PTHR30629">
    <property type="entry name" value="PROPHAGE INTEGRASE"/>
    <property type="match status" value="1"/>
</dbReference>
<evidence type="ECO:0000256" key="4">
    <source>
        <dbReference type="ARBA" id="ARBA00023172"/>
    </source>
</evidence>
<evidence type="ECO:0000313" key="9">
    <source>
        <dbReference type="Proteomes" id="UP001200145"/>
    </source>
</evidence>
<evidence type="ECO:0000256" key="2">
    <source>
        <dbReference type="ARBA" id="ARBA00022908"/>
    </source>
</evidence>
<dbReference type="Proteomes" id="UP001200145">
    <property type="component" value="Unassembled WGS sequence"/>
</dbReference>
<dbReference type="PROSITE" id="PS51900">
    <property type="entry name" value="CB"/>
    <property type="match status" value="1"/>
</dbReference>
<dbReference type="Gene3D" id="1.10.443.10">
    <property type="entry name" value="Intergrase catalytic core"/>
    <property type="match status" value="1"/>
</dbReference>
<keyword evidence="9" id="KW-1185">Reference proteome</keyword>
<proteinExistence type="inferred from homology"/>
<dbReference type="Pfam" id="PF13356">
    <property type="entry name" value="Arm-DNA-bind_3"/>
    <property type="match status" value="1"/>
</dbReference>
<feature type="domain" description="Core-binding (CB)" evidence="7">
    <location>
        <begin position="93"/>
        <end position="173"/>
    </location>
</feature>
<evidence type="ECO:0000256" key="3">
    <source>
        <dbReference type="ARBA" id="ARBA00023125"/>
    </source>
</evidence>
<evidence type="ECO:0000259" key="7">
    <source>
        <dbReference type="PROSITE" id="PS51900"/>
    </source>
</evidence>
<evidence type="ECO:0000256" key="5">
    <source>
        <dbReference type="PROSITE-ProRule" id="PRU01248"/>
    </source>
</evidence>
<evidence type="ECO:0000259" key="6">
    <source>
        <dbReference type="PROSITE" id="PS51898"/>
    </source>
</evidence>
<dbReference type="SUPFAM" id="SSF56349">
    <property type="entry name" value="DNA breaking-rejoining enzymes"/>
    <property type="match status" value="1"/>
</dbReference>
<dbReference type="InterPro" id="IPR050808">
    <property type="entry name" value="Phage_Integrase"/>
</dbReference>
<dbReference type="PANTHER" id="PTHR30629:SF2">
    <property type="entry name" value="PROPHAGE INTEGRASE INTS-RELATED"/>
    <property type="match status" value="1"/>
</dbReference>
<comment type="caution">
    <text evidence="8">The sequence shown here is derived from an EMBL/GenBank/DDBJ whole genome shotgun (WGS) entry which is preliminary data.</text>
</comment>
<protein>
    <submittedName>
        <fullName evidence="8">Tyrosine-type recombinase/integrase</fullName>
    </submittedName>
</protein>
<dbReference type="InterPro" id="IPR053876">
    <property type="entry name" value="Phage_int_M"/>
</dbReference>
<keyword evidence="4" id="KW-0233">DNA recombination</keyword>
<dbReference type="Gene3D" id="1.10.150.130">
    <property type="match status" value="1"/>
</dbReference>
<sequence>MQCKAAKPKEKKYKIFDGDGLYLEVLPSGGKYWRMKYRAGEKEKRIALGVYPTVSLSLARDLKSRAKTKLIIGIDPVQARQIERRSLIVTQKNTLMDLALEWHEKNAPAWDAKYAQTVRHRLEKYVFPFLGNIPVKEIKPVMILGCLQKIEVTAPDMARRIKQICSQVFKYAIVTGRMEIDPSYGLEVALRKYRKSNFASISVDELPKFIHDFINYEPYLNRQTFLAIKMMLLTFVRTSELINAKWTEIDFDRKIWIIPAERMKMRSPHLVPLSIQSIEILNELKELNPSREFIFPSIPRPWKPMSKGTILVALGRMGYRNRMTGHGFRSLALGVLKEKLGYSHETADRQLAHVPKNSTDRAYDRASFLPQRIEMMQKYADYIDELIT</sequence>
<dbReference type="InterPro" id="IPR044068">
    <property type="entry name" value="CB"/>
</dbReference>
<dbReference type="InterPro" id="IPR025166">
    <property type="entry name" value="Integrase_DNA_bind_dom"/>
</dbReference>
<dbReference type="InterPro" id="IPR038488">
    <property type="entry name" value="Integrase_DNA-bd_sf"/>
</dbReference>
<dbReference type="InterPro" id="IPR013762">
    <property type="entry name" value="Integrase-like_cat_sf"/>
</dbReference>
<dbReference type="Pfam" id="PF00589">
    <property type="entry name" value="Phage_integrase"/>
    <property type="match status" value="1"/>
</dbReference>
<dbReference type="RefSeq" id="WP_234866328.1">
    <property type="nucleotide sequence ID" value="NZ_JAKEVY010000003.1"/>
</dbReference>
<organism evidence="8 9">
    <name type="scientific">Flavihumibacter fluminis</name>
    <dbReference type="NCBI Taxonomy" id="2909236"/>
    <lineage>
        <taxon>Bacteria</taxon>
        <taxon>Pseudomonadati</taxon>
        <taxon>Bacteroidota</taxon>
        <taxon>Chitinophagia</taxon>
        <taxon>Chitinophagales</taxon>
        <taxon>Chitinophagaceae</taxon>
        <taxon>Flavihumibacter</taxon>
    </lineage>
</organism>
<dbReference type="EMBL" id="JAKEVY010000003">
    <property type="protein sequence ID" value="MCF1715375.1"/>
    <property type="molecule type" value="Genomic_DNA"/>
</dbReference>